<comment type="caution">
    <text evidence="5">The sequence shown here is derived from an EMBL/GenBank/DDBJ whole genome shotgun (WGS) entry which is preliminary data.</text>
</comment>
<dbReference type="Gene3D" id="1.10.10.10">
    <property type="entry name" value="Winged helix-like DNA-binding domain superfamily/Winged helix DNA-binding domain"/>
    <property type="match status" value="1"/>
</dbReference>
<dbReference type="PANTHER" id="PTHR16305:SF35">
    <property type="entry name" value="TRANSCRIPTIONAL ACTIVATOR DOMAIN"/>
    <property type="match status" value="1"/>
</dbReference>
<feature type="domain" description="HTH luxR-type" evidence="4">
    <location>
        <begin position="856"/>
        <end position="921"/>
    </location>
</feature>
<protein>
    <submittedName>
        <fullName evidence="5">AAA family ATPase</fullName>
    </submittedName>
</protein>
<name>A0ABS9XQ32_9ACTN</name>
<evidence type="ECO:0000313" key="6">
    <source>
        <dbReference type="Proteomes" id="UP001165270"/>
    </source>
</evidence>
<sequence length="955" mass="100361">MPSHESGWSDGVALTGRGLECGVLDRLVGDVRAGASRALMVHGEAGVGKTALLDYVARQAVGCQVVRVVGVQSEMELVFAGLHQVCVPVLDLHDRLPAPQRDALRIAFGLGAGPPPDRFLVGLAVLGLLSEAAERQPLICLVDDVQWLDQASAHVLAFVARRLGTESIGLLFATRAAGADLSGIPELGMTGLRETDARGLLSSALSGPIDDRVREQILLEARGNPLALLQLARGLTPTELAGGFGLPGAAPLPTSLEAGFAQQVAALPSNTRTLLLVAAADPSGDPALLWRAAGRLGVDADAATPAVDAGLADFGTRVRFRHPLARTATYRGASAQQRQAAHRALAEATDQHLDADRSAWHRAQAAPGPDEDVAAELERSAGRARARGGLAAASAFLERAAVLTTDPAARAGRAVAAAAAKVQAGFFDAAQALLAMTESASLTPQQRASADVVRAQLAYNTSRGGEAPVLLLKAARQLEPIDVTLSRATYLDALSAAVFAGRLAGPGGHVPEAARAAVGAPRSPHPPSAVDLLLDGMAAGLDKGYGAGIPFLTLALFAFGTDMTAEEELRWMWLAAITAIRVWDDERWNVLSGRYVRLARETGALSELPLALTQRAYTLLFAGDLPNAAALIGELRVAQEVTGSGLAPYGAMALAALRGDESEVVSLTDATIQDATRRGEGIGINFAEWAKALLYNGLGNYDLALSACRNAVAYDRDVASLCWSLPEMIEAAVRSGRPEAATKAFAQLTEMANACGSDWALGVQARSHALLVGDETAEPLYRQAVARLGRTGLRVDLARAHLLYGEWLRRRRRRNDARVQLDAAQGMFTDMGVAAFAARADRELRAVGGRTDRSAARAADACLTAQETQIARMARDGLTNPEIGTRLFISARTVQYHLRKVFAKLGISSRSQLAGVLPESALGPLASASADETLGQKSAPEGAVCRRRRSADSKQ</sequence>
<dbReference type="CDD" id="cd06170">
    <property type="entry name" value="LuxR_C_like"/>
    <property type="match status" value="1"/>
</dbReference>
<accession>A0ABS9XQ32</accession>
<keyword evidence="2" id="KW-0067">ATP-binding</keyword>
<dbReference type="SUPFAM" id="SSF48452">
    <property type="entry name" value="TPR-like"/>
    <property type="match status" value="1"/>
</dbReference>
<feature type="region of interest" description="Disordered" evidence="3">
    <location>
        <begin position="927"/>
        <end position="955"/>
    </location>
</feature>
<dbReference type="PROSITE" id="PS50043">
    <property type="entry name" value="HTH_LUXR_2"/>
    <property type="match status" value="1"/>
</dbReference>
<dbReference type="Pfam" id="PF13191">
    <property type="entry name" value="AAA_16"/>
    <property type="match status" value="1"/>
</dbReference>
<evidence type="ECO:0000259" key="4">
    <source>
        <dbReference type="PROSITE" id="PS50043"/>
    </source>
</evidence>
<dbReference type="Pfam" id="PF00196">
    <property type="entry name" value="GerE"/>
    <property type="match status" value="1"/>
</dbReference>
<dbReference type="InterPro" id="IPR027417">
    <property type="entry name" value="P-loop_NTPase"/>
</dbReference>
<evidence type="ECO:0000313" key="5">
    <source>
        <dbReference type="EMBL" id="MCI3244185.1"/>
    </source>
</evidence>
<dbReference type="InterPro" id="IPR011990">
    <property type="entry name" value="TPR-like_helical_dom_sf"/>
</dbReference>
<dbReference type="InterPro" id="IPR016032">
    <property type="entry name" value="Sig_transdc_resp-reg_C-effctor"/>
</dbReference>
<gene>
    <name evidence="5" type="ORF">MQN93_31145</name>
</gene>
<evidence type="ECO:0000256" key="2">
    <source>
        <dbReference type="ARBA" id="ARBA00022840"/>
    </source>
</evidence>
<keyword evidence="1" id="KW-0547">Nucleotide-binding</keyword>
<evidence type="ECO:0000256" key="1">
    <source>
        <dbReference type="ARBA" id="ARBA00022741"/>
    </source>
</evidence>
<dbReference type="PRINTS" id="PR00038">
    <property type="entry name" value="HTHLUXR"/>
</dbReference>
<reference evidence="5" key="1">
    <citation type="submission" date="2022-03" db="EMBL/GenBank/DDBJ databases">
        <title>Streptomyces 7R015 and 7R016 isolated from Barleria lupulina in Thailand.</title>
        <authorList>
            <person name="Kanchanasin P."/>
            <person name="Phongsopitanun W."/>
            <person name="Tanasupawat S."/>
        </authorList>
    </citation>
    <scope>NUCLEOTIDE SEQUENCE</scope>
    <source>
        <strain evidence="5">7R016</strain>
    </source>
</reference>
<proteinExistence type="predicted"/>
<dbReference type="PANTHER" id="PTHR16305">
    <property type="entry name" value="TESTICULAR SOLUBLE ADENYLYL CYCLASE"/>
    <property type="match status" value="1"/>
</dbReference>
<dbReference type="InterPro" id="IPR041664">
    <property type="entry name" value="AAA_16"/>
</dbReference>
<dbReference type="SUPFAM" id="SSF52540">
    <property type="entry name" value="P-loop containing nucleoside triphosphate hydrolases"/>
    <property type="match status" value="1"/>
</dbReference>
<evidence type="ECO:0000256" key="3">
    <source>
        <dbReference type="SAM" id="MobiDB-lite"/>
    </source>
</evidence>
<keyword evidence="6" id="KW-1185">Reference proteome</keyword>
<dbReference type="InterPro" id="IPR000792">
    <property type="entry name" value="Tscrpt_reg_LuxR_C"/>
</dbReference>
<dbReference type="SMART" id="SM00421">
    <property type="entry name" value="HTH_LUXR"/>
    <property type="match status" value="1"/>
</dbReference>
<dbReference type="RefSeq" id="WP_242712270.1">
    <property type="nucleotide sequence ID" value="NZ_JALDAX010000014.1"/>
</dbReference>
<dbReference type="Gene3D" id="1.25.40.10">
    <property type="entry name" value="Tetratricopeptide repeat domain"/>
    <property type="match status" value="1"/>
</dbReference>
<dbReference type="SUPFAM" id="SSF46894">
    <property type="entry name" value="C-terminal effector domain of the bipartite response regulators"/>
    <property type="match status" value="1"/>
</dbReference>
<dbReference type="EMBL" id="JALDAX010000014">
    <property type="protein sequence ID" value="MCI3244185.1"/>
    <property type="molecule type" value="Genomic_DNA"/>
</dbReference>
<dbReference type="InterPro" id="IPR036388">
    <property type="entry name" value="WH-like_DNA-bd_sf"/>
</dbReference>
<organism evidence="5 6">
    <name type="scientific">Streptomyces spinosisporus</name>
    <dbReference type="NCBI Taxonomy" id="2927582"/>
    <lineage>
        <taxon>Bacteria</taxon>
        <taxon>Bacillati</taxon>
        <taxon>Actinomycetota</taxon>
        <taxon>Actinomycetes</taxon>
        <taxon>Kitasatosporales</taxon>
        <taxon>Streptomycetaceae</taxon>
        <taxon>Streptomyces</taxon>
    </lineage>
</organism>
<dbReference type="Proteomes" id="UP001165270">
    <property type="component" value="Unassembled WGS sequence"/>
</dbReference>